<dbReference type="InterPro" id="IPR002104">
    <property type="entry name" value="Integrase_catalytic"/>
</dbReference>
<evidence type="ECO:0000256" key="1">
    <source>
        <dbReference type="ARBA" id="ARBA00023172"/>
    </source>
</evidence>
<dbReference type="RefSeq" id="WP_154238251.1">
    <property type="nucleotide sequence ID" value="NZ_WMZL01000049.1"/>
</dbReference>
<organism evidence="4 5">
    <name type="scientific">Ruthenibacterium lactatiformans</name>
    <dbReference type="NCBI Taxonomy" id="1550024"/>
    <lineage>
        <taxon>Bacteria</taxon>
        <taxon>Bacillati</taxon>
        <taxon>Bacillota</taxon>
        <taxon>Clostridia</taxon>
        <taxon>Eubacteriales</taxon>
        <taxon>Oscillospiraceae</taxon>
        <taxon>Ruthenibacterium</taxon>
    </lineage>
</organism>
<evidence type="ECO:0000313" key="5">
    <source>
        <dbReference type="Proteomes" id="UP000449193"/>
    </source>
</evidence>
<protein>
    <submittedName>
        <fullName evidence="4">Tyrosine-type recombinase/integrase</fullName>
    </submittedName>
</protein>
<dbReference type="Proteomes" id="UP000472755">
    <property type="component" value="Unassembled WGS sequence"/>
</dbReference>
<keyword evidence="1" id="KW-0233">DNA recombination</keyword>
<dbReference type="Proteomes" id="UP000449193">
    <property type="component" value="Unassembled WGS sequence"/>
</dbReference>
<dbReference type="PANTHER" id="PTHR30349">
    <property type="entry name" value="PHAGE INTEGRASE-RELATED"/>
    <property type="match status" value="1"/>
</dbReference>
<feature type="domain" description="Tyr recombinase" evidence="2">
    <location>
        <begin position="340"/>
        <end position="523"/>
    </location>
</feature>
<dbReference type="PANTHER" id="PTHR30349:SF81">
    <property type="entry name" value="TYROSINE RECOMBINASE XERC"/>
    <property type="match status" value="1"/>
</dbReference>
<dbReference type="PROSITE" id="PS51898">
    <property type="entry name" value="TYR_RECOMBINASE"/>
    <property type="match status" value="1"/>
</dbReference>
<gene>
    <name evidence="4" type="ORF">GMD52_17290</name>
    <name evidence="3" type="ORF">GMD59_12155</name>
</gene>
<comment type="caution">
    <text evidence="4">The sequence shown here is derived from an EMBL/GenBank/DDBJ whole genome shotgun (WGS) entry which is preliminary data.</text>
</comment>
<evidence type="ECO:0000259" key="2">
    <source>
        <dbReference type="PROSITE" id="PS51898"/>
    </source>
</evidence>
<dbReference type="EMBL" id="WMZR01000050">
    <property type="protein sequence ID" value="MTS53260.1"/>
    <property type="molecule type" value="Genomic_DNA"/>
</dbReference>
<evidence type="ECO:0000313" key="6">
    <source>
        <dbReference type="Proteomes" id="UP000472755"/>
    </source>
</evidence>
<evidence type="ECO:0000313" key="3">
    <source>
        <dbReference type="EMBL" id="MTS28033.1"/>
    </source>
</evidence>
<sequence>METIDLVATATQILELLSDQGISGKSLHAYTHTGIGCVIRHFQAKGILCAAPEMLDAFLLEQREFFDQGAFSVWKWRLLRRGCELLKHCAEKGSVDLPPLSPWMPALRRPRQSIWKDTPTPEQLADLDNIYALVWRTNSAMLELGLTDATVGHYRNEGLAIILNRHYESGTDRFSGEILDQIVAEKRIQYEYGQIGRGSYQNLRKAAYWIQEMHQTGHITLAKVPNWGQRELVEPFNSLLREFCTHTKQSESMAETTRNVARSAIRRFLFEMEDHGFRSLADFTLINVNGCVTSFAAHYAGGLGSAIFSVRLFLRFLFERNLTITDLSQSLPELMATRKMFHEGFTEDELEYLLEHPDRTTAIGKRDYAMMVLAAQSGLRACDIVRLELGSIDWRAREIRLVQHKTGEPLSLPLEAESGNAIADYILNGRPDSALPNIFLCHTGVIRPLDARSASGVVSKHMKLAGIPAKRRAFHALRRTFGTRLLQNEVSFELIQQLLGHRDMDSMKLYLSIDEQGLKQCALPLLSHRKAGG</sequence>
<reference evidence="5 6" key="1">
    <citation type="journal article" date="2019" name="Nat. Med.">
        <title>A library of human gut bacterial isolates paired with longitudinal multiomics data enables mechanistic microbiome research.</title>
        <authorList>
            <person name="Poyet M."/>
            <person name="Groussin M."/>
            <person name="Gibbons S.M."/>
            <person name="Avila-Pacheco J."/>
            <person name="Jiang X."/>
            <person name="Kearney S.M."/>
            <person name="Perrotta A.R."/>
            <person name="Berdy B."/>
            <person name="Zhao S."/>
            <person name="Lieberman T.D."/>
            <person name="Swanson P.K."/>
            <person name="Smith M."/>
            <person name="Roesemann S."/>
            <person name="Alexander J.E."/>
            <person name="Rich S.A."/>
            <person name="Livny J."/>
            <person name="Vlamakis H."/>
            <person name="Clish C."/>
            <person name="Bullock K."/>
            <person name="Deik A."/>
            <person name="Scott J."/>
            <person name="Pierce K.A."/>
            <person name="Xavier R.J."/>
            <person name="Alm E.J."/>
        </authorList>
    </citation>
    <scope>NUCLEOTIDE SEQUENCE [LARGE SCALE GENOMIC DNA]</scope>
    <source>
        <strain evidence="3 6">BIOML-A4</strain>
        <strain evidence="4 5">BIOML-A7</strain>
    </source>
</reference>
<dbReference type="EMBL" id="WMZU01000020">
    <property type="protein sequence ID" value="MTS28033.1"/>
    <property type="molecule type" value="Genomic_DNA"/>
</dbReference>
<dbReference type="SUPFAM" id="SSF56349">
    <property type="entry name" value="DNA breaking-rejoining enzymes"/>
    <property type="match status" value="1"/>
</dbReference>
<dbReference type="InterPro" id="IPR011010">
    <property type="entry name" value="DNA_brk_join_enz"/>
</dbReference>
<proteinExistence type="predicted"/>
<dbReference type="Gene3D" id="1.10.443.10">
    <property type="entry name" value="Intergrase catalytic core"/>
    <property type="match status" value="1"/>
</dbReference>
<dbReference type="GO" id="GO:0006310">
    <property type="term" value="P:DNA recombination"/>
    <property type="evidence" value="ECO:0007669"/>
    <property type="project" value="UniProtKB-KW"/>
</dbReference>
<dbReference type="GO" id="GO:0015074">
    <property type="term" value="P:DNA integration"/>
    <property type="evidence" value="ECO:0007669"/>
    <property type="project" value="InterPro"/>
</dbReference>
<dbReference type="GO" id="GO:0003677">
    <property type="term" value="F:DNA binding"/>
    <property type="evidence" value="ECO:0007669"/>
    <property type="project" value="InterPro"/>
</dbReference>
<name>A0A6I3R410_9FIRM</name>
<evidence type="ECO:0000313" key="4">
    <source>
        <dbReference type="EMBL" id="MTS53260.1"/>
    </source>
</evidence>
<dbReference type="AlphaFoldDB" id="A0A6I3R410"/>
<dbReference type="Pfam" id="PF00589">
    <property type="entry name" value="Phage_integrase"/>
    <property type="match status" value="1"/>
</dbReference>
<dbReference type="InterPro" id="IPR013762">
    <property type="entry name" value="Integrase-like_cat_sf"/>
</dbReference>
<dbReference type="InterPro" id="IPR050090">
    <property type="entry name" value="Tyrosine_recombinase_XerCD"/>
</dbReference>
<accession>A0A6I3R410</accession>
<dbReference type="CDD" id="cd01188">
    <property type="entry name" value="INT_RitA_C_like"/>
    <property type="match status" value="1"/>
</dbReference>